<proteinExistence type="predicted"/>
<sequence length="90" mass="9750">HNDGLPGSVFLLSRSTFSHPSNLLPWRSGNSGSYWKSHRRAPSSESLSGLEQPLNPPRPIRAPAAPALRTLCQSMEGLLFTGHTTRSGTL</sequence>
<evidence type="ECO:0000313" key="3">
    <source>
        <dbReference type="Proteomes" id="UP001529510"/>
    </source>
</evidence>
<feature type="region of interest" description="Disordered" evidence="1">
    <location>
        <begin position="18"/>
        <end position="62"/>
    </location>
</feature>
<organism evidence="2 3">
    <name type="scientific">Cirrhinus mrigala</name>
    <name type="common">Mrigala</name>
    <dbReference type="NCBI Taxonomy" id="683832"/>
    <lineage>
        <taxon>Eukaryota</taxon>
        <taxon>Metazoa</taxon>
        <taxon>Chordata</taxon>
        <taxon>Craniata</taxon>
        <taxon>Vertebrata</taxon>
        <taxon>Euteleostomi</taxon>
        <taxon>Actinopterygii</taxon>
        <taxon>Neopterygii</taxon>
        <taxon>Teleostei</taxon>
        <taxon>Ostariophysi</taxon>
        <taxon>Cypriniformes</taxon>
        <taxon>Cyprinidae</taxon>
        <taxon>Labeoninae</taxon>
        <taxon>Labeonini</taxon>
        <taxon>Cirrhinus</taxon>
    </lineage>
</organism>
<dbReference type="Proteomes" id="UP001529510">
    <property type="component" value="Unassembled WGS sequence"/>
</dbReference>
<protein>
    <submittedName>
        <fullName evidence="2">Uncharacterized protein</fullName>
    </submittedName>
</protein>
<evidence type="ECO:0000256" key="1">
    <source>
        <dbReference type="SAM" id="MobiDB-lite"/>
    </source>
</evidence>
<keyword evidence="3" id="KW-1185">Reference proteome</keyword>
<dbReference type="EMBL" id="JAMKFB020000016">
    <property type="protein sequence ID" value="KAL0171367.1"/>
    <property type="molecule type" value="Genomic_DNA"/>
</dbReference>
<name>A0ABD0PBS2_CIRMR</name>
<dbReference type="AlphaFoldDB" id="A0ABD0PBS2"/>
<evidence type="ECO:0000313" key="2">
    <source>
        <dbReference type="EMBL" id="KAL0171367.1"/>
    </source>
</evidence>
<feature type="non-terminal residue" evidence="2">
    <location>
        <position position="1"/>
    </location>
</feature>
<reference evidence="2 3" key="1">
    <citation type="submission" date="2024-05" db="EMBL/GenBank/DDBJ databases">
        <title>Genome sequencing and assembly of Indian major carp, Cirrhinus mrigala (Hamilton, 1822).</title>
        <authorList>
            <person name="Mohindra V."/>
            <person name="Chowdhury L.M."/>
            <person name="Lal K."/>
            <person name="Jena J.K."/>
        </authorList>
    </citation>
    <scope>NUCLEOTIDE SEQUENCE [LARGE SCALE GENOMIC DNA]</scope>
    <source>
        <strain evidence="2">CM1030</strain>
        <tissue evidence="2">Blood</tissue>
    </source>
</reference>
<accession>A0ABD0PBS2</accession>
<comment type="caution">
    <text evidence="2">The sequence shown here is derived from an EMBL/GenBank/DDBJ whole genome shotgun (WGS) entry which is preliminary data.</text>
</comment>
<gene>
    <name evidence="2" type="ORF">M9458_031678</name>
</gene>